<sequence>MLMESDRRRICRYAEEHPKSKQREIGGVPFRKKHLALLTIHLQWFSALKEDWAKTMVRDTVSALEWRAKIIQEHNDLSLTHAIILEKAQAFALGTNVPNQDLTLGWAERFRSQNDLGGARPPRSSSAVDGAESLPLAGLSSNTAFALFSIPPQATIRESKIDSQGSPRQDNVHDKIWASDAGFASGTAQEHQHGITNMDDGTLLSDPRSPLLHSSGWDSGAAPTHCQYFPLEHAPTISPFLADGNFSDSREETDRAPQSYTTGESFNGKIAPTFVGPPMLVSPSEDGQNSRVIGTVRVTEPTGQPSSVAPCDTTMASHLLRHQCKYGSRPELSTQLPDSRSLPRAPEEFLRALETLSRYLQEQPQSFLSDDDRTRLGNVAKKLKVQLHAS</sequence>
<dbReference type="Proteomes" id="UP001168146">
    <property type="component" value="Unassembled WGS sequence"/>
</dbReference>
<dbReference type="EMBL" id="JASUXU010000175">
    <property type="protein sequence ID" value="KAK0302701.1"/>
    <property type="molecule type" value="Genomic_DNA"/>
</dbReference>
<dbReference type="AlphaFoldDB" id="A0AAN6J0G3"/>
<evidence type="ECO:0000256" key="1">
    <source>
        <dbReference type="SAM" id="MobiDB-lite"/>
    </source>
</evidence>
<name>A0AAN6J0G3_9PEZI</name>
<organism evidence="2 3">
    <name type="scientific">Friedmanniomyces endolithicus</name>
    <dbReference type="NCBI Taxonomy" id="329885"/>
    <lineage>
        <taxon>Eukaryota</taxon>
        <taxon>Fungi</taxon>
        <taxon>Dikarya</taxon>
        <taxon>Ascomycota</taxon>
        <taxon>Pezizomycotina</taxon>
        <taxon>Dothideomycetes</taxon>
        <taxon>Dothideomycetidae</taxon>
        <taxon>Mycosphaerellales</taxon>
        <taxon>Teratosphaeriaceae</taxon>
        <taxon>Friedmanniomyces</taxon>
    </lineage>
</organism>
<reference evidence="2" key="1">
    <citation type="submission" date="2021-12" db="EMBL/GenBank/DDBJ databases">
        <title>Black yeast isolated from Biological Soil Crust.</title>
        <authorList>
            <person name="Kurbessoian T."/>
        </authorList>
    </citation>
    <scope>NUCLEOTIDE SEQUENCE</scope>
    <source>
        <strain evidence="2">CCFEE 5208</strain>
    </source>
</reference>
<evidence type="ECO:0000313" key="3">
    <source>
        <dbReference type="Proteomes" id="UP001168146"/>
    </source>
</evidence>
<feature type="compositionally biased region" description="Polar residues" evidence="1">
    <location>
        <begin position="256"/>
        <end position="265"/>
    </location>
</feature>
<evidence type="ECO:0008006" key="4">
    <source>
        <dbReference type="Google" id="ProtNLM"/>
    </source>
</evidence>
<proteinExistence type="predicted"/>
<comment type="caution">
    <text evidence="2">The sequence shown here is derived from an EMBL/GenBank/DDBJ whole genome shotgun (WGS) entry which is preliminary data.</text>
</comment>
<evidence type="ECO:0000313" key="2">
    <source>
        <dbReference type="EMBL" id="KAK0302701.1"/>
    </source>
</evidence>
<gene>
    <name evidence="2" type="ORF">LTR82_017789</name>
</gene>
<accession>A0AAN6J0G3</accession>
<feature type="region of interest" description="Disordered" evidence="1">
    <location>
        <begin position="247"/>
        <end position="269"/>
    </location>
</feature>
<protein>
    <recommendedName>
        <fullName evidence="4">HTH CENPB-type domain-containing protein</fullName>
    </recommendedName>
</protein>